<feature type="transmembrane region" description="Helical" evidence="2">
    <location>
        <begin position="614"/>
        <end position="637"/>
    </location>
</feature>
<dbReference type="InterPro" id="IPR003010">
    <property type="entry name" value="C-N_Hydrolase"/>
</dbReference>
<dbReference type="AlphaFoldDB" id="A0A8H7AT88"/>
<dbReference type="Pfam" id="PF12051">
    <property type="entry name" value="DUF3533"/>
    <property type="match status" value="1"/>
</dbReference>
<evidence type="ECO:0000313" key="5">
    <source>
        <dbReference type="Proteomes" id="UP000596902"/>
    </source>
</evidence>
<sequence>AAQVGAVHRDASRQTTLNRLLDLLCQAATQGARVVLFPECTFTTFFPRHFFADEAELESFFEHGDVTTAKETRAIFDKARDLNVDICIGFAEATDEGDHYNACIYYHARSGSILSKYRKIHLPGDVDPFPEPDAVNQLEKRYFKPGNLGFKAFRVPGLTNSTPQDGEPIFGMMICNDRRWAEAWRCLGLRGVEVVLVGFNTPGFAPQMWGASPDVSPQDARAEAIFHHKLVMQAHSYTNACFSVSAARCGLDDGKYDLVGGSTIIGPDGKIMAESKTEDDEVIVADCDLSRCAAGKSRTFDFARHRRTEHYGILTSQTGVIEPPRLSSQISALNNDGVVLDDSQDQCLQSATGTTSTRQIRILLCNPNATPSMTHACLEMVKSTLTPDVTVTGFTAPKPAPSAIEGGFDDVMSAAAAARAIIPIAHQYDAFLVACYSNHGLIKVLREELSQPVVGIMEASLFAARTLGGRFGVIATSRRSKYTLEESVKHYGLDPFCIGVQSCNLGVLELESKPEKEVLSVMCKVGKKLADEGADVLTLGCAGMTNMKAAVEKALKTPPETKRPQTMAAAMQGPYVGVGPSNNDQEPAIEMTRTLTGKKRYSGPNVSPLEMLKALLPAAFLIMAVLWINASHIYGLFHHQGAYVHRAKVALADFDGNDFGEALRLAAASNNGTYGFPTFVNVDTTGSSPEQIRHDVFEGKYWAAIVAQPGATTRFNDAVNGTATQYDPSNVYTYYVLSARYYTLYASTILTSTITTTSVASSIFNTEFMAARLADGSFSNSTTALSALAIPARAVEAQAGSQDFADLDDKAFINTLGTVLPILMQFFFIMAWNGICNGMHLYAAYDLRTHILARLFWSTVWPIFTSLCTAGWTFAFRGSYHIDAKMFFAFWALTWVFSMIQFDVLDIITGFIPMAFVPFLFLTWVIFNVAASLGPEEILNHWYRISYFFPSLHWYRTFITIITQGGVNRLYYTLPVLAAWLVLVKLLSPLATRNRVRKAQEVYKWYNERHAIGGPH</sequence>
<keyword evidence="4" id="KW-0378">Hydrolase</keyword>
<dbReference type="Gene3D" id="3.40.50.12500">
    <property type="match status" value="1"/>
</dbReference>
<comment type="similarity">
    <text evidence="1">Belongs to the HyuE racemase family.</text>
</comment>
<dbReference type="GO" id="GO:0016787">
    <property type="term" value="F:hydrolase activity"/>
    <property type="evidence" value="ECO:0007669"/>
    <property type="project" value="UniProtKB-KW"/>
</dbReference>
<gene>
    <name evidence="4" type="ORF">GT037_010714</name>
</gene>
<dbReference type="RefSeq" id="XP_038781531.1">
    <property type="nucleotide sequence ID" value="XM_038935761.1"/>
</dbReference>
<keyword evidence="5" id="KW-1185">Reference proteome</keyword>
<keyword evidence="2" id="KW-0472">Membrane</keyword>
<evidence type="ECO:0000313" key="4">
    <source>
        <dbReference type="EMBL" id="KAF7671153.1"/>
    </source>
</evidence>
<feature type="transmembrane region" description="Helical" evidence="2">
    <location>
        <begin position="887"/>
        <end position="905"/>
    </location>
</feature>
<dbReference type="EMBL" id="JAAABM010000024">
    <property type="protein sequence ID" value="KAF7671153.1"/>
    <property type="molecule type" value="Genomic_DNA"/>
</dbReference>
<organism evidence="4 5">
    <name type="scientific">Alternaria burnsii</name>
    <dbReference type="NCBI Taxonomy" id="1187904"/>
    <lineage>
        <taxon>Eukaryota</taxon>
        <taxon>Fungi</taxon>
        <taxon>Dikarya</taxon>
        <taxon>Ascomycota</taxon>
        <taxon>Pezizomycotina</taxon>
        <taxon>Dothideomycetes</taxon>
        <taxon>Pleosporomycetidae</taxon>
        <taxon>Pleosporales</taxon>
        <taxon>Pleosporineae</taxon>
        <taxon>Pleosporaceae</taxon>
        <taxon>Alternaria</taxon>
        <taxon>Alternaria sect. Alternaria</taxon>
    </lineage>
</organism>
<dbReference type="PROSITE" id="PS50263">
    <property type="entry name" value="CN_HYDROLASE"/>
    <property type="match status" value="1"/>
</dbReference>
<evidence type="ECO:0000256" key="2">
    <source>
        <dbReference type="SAM" id="Phobius"/>
    </source>
</evidence>
<feature type="transmembrane region" description="Helical" evidence="2">
    <location>
        <begin position="970"/>
        <end position="988"/>
    </location>
</feature>
<keyword evidence="2" id="KW-1133">Transmembrane helix</keyword>
<dbReference type="InterPro" id="IPR052186">
    <property type="entry name" value="Hydantoin_racemase-like"/>
</dbReference>
<feature type="transmembrane region" description="Helical" evidence="2">
    <location>
        <begin position="911"/>
        <end position="933"/>
    </location>
</feature>
<dbReference type="SUPFAM" id="SSF56317">
    <property type="entry name" value="Carbon-nitrogen hydrolase"/>
    <property type="match status" value="1"/>
</dbReference>
<feature type="transmembrane region" description="Helical" evidence="2">
    <location>
        <begin position="811"/>
        <end position="835"/>
    </location>
</feature>
<dbReference type="Pfam" id="PF00795">
    <property type="entry name" value="CN_hydrolase"/>
    <property type="match status" value="1"/>
</dbReference>
<protein>
    <submittedName>
        <fullName evidence="4">Carbon-nitrogen hydrolase</fullName>
    </submittedName>
</protein>
<dbReference type="Proteomes" id="UP000596902">
    <property type="component" value="Unassembled WGS sequence"/>
</dbReference>
<proteinExistence type="inferred from homology"/>
<dbReference type="InterPro" id="IPR022703">
    <property type="entry name" value="DUF3533"/>
</dbReference>
<dbReference type="Pfam" id="PF01177">
    <property type="entry name" value="Asp_Glu_race"/>
    <property type="match status" value="1"/>
</dbReference>
<keyword evidence="2" id="KW-0812">Transmembrane</keyword>
<dbReference type="GeneID" id="62208939"/>
<dbReference type="InterPro" id="IPR053714">
    <property type="entry name" value="Iso_Racemase_Enz_sf"/>
</dbReference>
<dbReference type="PANTHER" id="PTHR28047">
    <property type="entry name" value="PROTEIN DCG1"/>
    <property type="match status" value="1"/>
</dbReference>
<accession>A0A8H7AT88</accession>
<reference evidence="4" key="2">
    <citation type="submission" date="2020-08" db="EMBL/GenBank/DDBJ databases">
        <title>Draft Genome Sequence of Cumin Blight Pathogen Alternaria burnsii.</title>
        <authorList>
            <person name="Feng Z."/>
        </authorList>
    </citation>
    <scope>NUCLEOTIDE SEQUENCE</scope>
    <source>
        <strain evidence="4">CBS107.38</strain>
    </source>
</reference>
<evidence type="ECO:0000259" key="3">
    <source>
        <dbReference type="PROSITE" id="PS50263"/>
    </source>
</evidence>
<feature type="transmembrane region" description="Helical" evidence="2">
    <location>
        <begin position="855"/>
        <end position="875"/>
    </location>
</feature>
<dbReference type="Gene3D" id="3.60.110.10">
    <property type="entry name" value="Carbon-nitrogen hydrolase"/>
    <property type="match status" value="1"/>
</dbReference>
<dbReference type="PANTHER" id="PTHR28047:SF6">
    <property type="entry name" value="CN HYDROLASE DOMAIN-CONTAINING PROTEIN"/>
    <property type="match status" value="1"/>
</dbReference>
<evidence type="ECO:0000256" key="1">
    <source>
        <dbReference type="ARBA" id="ARBA00038414"/>
    </source>
</evidence>
<dbReference type="InterPro" id="IPR015942">
    <property type="entry name" value="Asp/Glu/hydantoin_racemase"/>
</dbReference>
<feature type="non-terminal residue" evidence="4">
    <location>
        <position position="1"/>
    </location>
</feature>
<comment type="caution">
    <text evidence="4">The sequence shown here is derived from an EMBL/GenBank/DDBJ whole genome shotgun (WGS) entry which is preliminary data.</text>
</comment>
<dbReference type="GO" id="GO:0047661">
    <property type="term" value="F:amino-acid racemase activity"/>
    <property type="evidence" value="ECO:0007669"/>
    <property type="project" value="InterPro"/>
</dbReference>
<name>A0A8H7AT88_9PLEO</name>
<feature type="domain" description="CN hydrolase" evidence="3">
    <location>
        <begin position="1"/>
        <end position="289"/>
    </location>
</feature>
<reference evidence="4" key="1">
    <citation type="submission" date="2020-01" db="EMBL/GenBank/DDBJ databases">
        <authorList>
            <person name="Feng Z.H.Z."/>
        </authorList>
    </citation>
    <scope>NUCLEOTIDE SEQUENCE</scope>
    <source>
        <strain evidence="4">CBS107.38</strain>
    </source>
</reference>
<dbReference type="InterPro" id="IPR036526">
    <property type="entry name" value="C-N_Hydrolase_sf"/>
</dbReference>